<dbReference type="GO" id="GO:0016846">
    <property type="term" value="F:carbon-sulfur lyase activity"/>
    <property type="evidence" value="ECO:0007669"/>
    <property type="project" value="InterPro"/>
</dbReference>
<evidence type="ECO:0000256" key="4">
    <source>
        <dbReference type="ARBA" id="ARBA00023239"/>
    </source>
</evidence>
<sequence>MTDSVDISGQCLCGAVSFKAQTASKHFGVCHCGMCRRWGSGPFMEIECGTSVCFEGEEHIKVYSSSEWGERGFCRECGSNLFYRIKENGSTGVSAGLVDDMTGFTMIAQVCIDDKPDFYSFSEKTRELTCQQMFDLFAPKP</sequence>
<dbReference type="Pfam" id="PF04828">
    <property type="entry name" value="GFA"/>
    <property type="match status" value="1"/>
</dbReference>
<dbReference type="AlphaFoldDB" id="A0A1G6ZR02"/>
<evidence type="ECO:0000256" key="1">
    <source>
        <dbReference type="ARBA" id="ARBA00005495"/>
    </source>
</evidence>
<feature type="domain" description="CENP-V/GFA" evidence="5">
    <location>
        <begin position="7"/>
        <end position="120"/>
    </location>
</feature>
<keyword evidence="7" id="KW-1185">Reference proteome</keyword>
<evidence type="ECO:0000313" key="7">
    <source>
        <dbReference type="Proteomes" id="UP000183685"/>
    </source>
</evidence>
<dbReference type="Proteomes" id="UP000183685">
    <property type="component" value="Unassembled WGS sequence"/>
</dbReference>
<comment type="similarity">
    <text evidence="1">Belongs to the Gfa family.</text>
</comment>
<evidence type="ECO:0000256" key="3">
    <source>
        <dbReference type="ARBA" id="ARBA00022833"/>
    </source>
</evidence>
<dbReference type="EMBL" id="FNAK01000004">
    <property type="protein sequence ID" value="SDE04959.1"/>
    <property type="molecule type" value="Genomic_DNA"/>
</dbReference>
<dbReference type="PANTHER" id="PTHR33337:SF40">
    <property type="entry name" value="CENP-V_GFA DOMAIN-CONTAINING PROTEIN-RELATED"/>
    <property type="match status" value="1"/>
</dbReference>
<dbReference type="Gene3D" id="3.90.1590.10">
    <property type="entry name" value="glutathione-dependent formaldehyde- activating enzyme (gfa)"/>
    <property type="match status" value="1"/>
</dbReference>
<name>A0A1G6ZR02_9PROT</name>
<dbReference type="OrthoDB" id="7186766at2"/>
<evidence type="ECO:0000313" key="6">
    <source>
        <dbReference type="EMBL" id="SDE04959.1"/>
    </source>
</evidence>
<dbReference type="GO" id="GO:0046872">
    <property type="term" value="F:metal ion binding"/>
    <property type="evidence" value="ECO:0007669"/>
    <property type="project" value="UniProtKB-KW"/>
</dbReference>
<keyword evidence="4" id="KW-0456">Lyase</keyword>
<dbReference type="InterPro" id="IPR011057">
    <property type="entry name" value="Mss4-like_sf"/>
</dbReference>
<dbReference type="STRING" id="637679.GCA_001550055_01941"/>
<accession>A0A1G6ZR02</accession>
<proteinExistence type="inferred from homology"/>
<keyword evidence="2" id="KW-0479">Metal-binding</keyword>
<dbReference type="SUPFAM" id="SSF51316">
    <property type="entry name" value="Mss4-like"/>
    <property type="match status" value="1"/>
</dbReference>
<reference evidence="6 7" key="1">
    <citation type="submission" date="2016-10" db="EMBL/GenBank/DDBJ databases">
        <authorList>
            <person name="de Groot N.N."/>
        </authorList>
    </citation>
    <scope>NUCLEOTIDE SEQUENCE [LARGE SCALE GENOMIC DNA]</scope>
    <source>
        <strain evidence="6 7">CGMCC 1.9109</strain>
    </source>
</reference>
<dbReference type="RefSeq" id="WP_068304366.1">
    <property type="nucleotide sequence ID" value="NZ_FNAK01000004.1"/>
</dbReference>
<dbReference type="PANTHER" id="PTHR33337">
    <property type="entry name" value="GFA DOMAIN-CONTAINING PROTEIN"/>
    <property type="match status" value="1"/>
</dbReference>
<organism evidence="6 7">
    <name type="scientific">Kordiimonas lacus</name>
    <dbReference type="NCBI Taxonomy" id="637679"/>
    <lineage>
        <taxon>Bacteria</taxon>
        <taxon>Pseudomonadati</taxon>
        <taxon>Pseudomonadota</taxon>
        <taxon>Alphaproteobacteria</taxon>
        <taxon>Kordiimonadales</taxon>
        <taxon>Kordiimonadaceae</taxon>
        <taxon>Kordiimonas</taxon>
    </lineage>
</organism>
<evidence type="ECO:0000259" key="5">
    <source>
        <dbReference type="PROSITE" id="PS51891"/>
    </source>
</evidence>
<evidence type="ECO:0000256" key="2">
    <source>
        <dbReference type="ARBA" id="ARBA00022723"/>
    </source>
</evidence>
<gene>
    <name evidence="6" type="ORF">SAMN04488071_1915</name>
</gene>
<protein>
    <submittedName>
        <fullName evidence="6">Uncharacterized conserved protein</fullName>
    </submittedName>
</protein>
<dbReference type="InterPro" id="IPR006913">
    <property type="entry name" value="CENP-V/GFA"/>
</dbReference>
<dbReference type="PROSITE" id="PS51891">
    <property type="entry name" value="CENP_V_GFA"/>
    <property type="match status" value="1"/>
</dbReference>
<keyword evidence="3" id="KW-0862">Zinc</keyword>